<evidence type="ECO:0000313" key="3">
    <source>
        <dbReference type="Proteomes" id="UP001501468"/>
    </source>
</evidence>
<dbReference type="EMBL" id="BAABDC010000002">
    <property type="protein sequence ID" value="GAA3700898.1"/>
    <property type="molecule type" value="Genomic_DNA"/>
</dbReference>
<protein>
    <submittedName>
        <fullName evidence="2">Uncharacterized protein</fullName>
    </submittedName>
</protein>
<proteinExistence type="predicted"/>
<gene>
    <name evidence="2" type="ORF">GCM10022399_16730</name>
</gene>
<name>A0ABP7D4U8_9MICO</name>
<organism evidence="2 3">
    <name type="scientific">Terrabacter ginsenosidimutans</name>
    <dbReference type="NCBI Taxonomy" id="490575"/>
    <lineage>
        <taxon>Bacteria</taxon>
        <taxon>Bacillati</taxon>
        <taxon>Actinomycetota</taxon>
        <taxon>Actinomycetes</taxon>
        <taxon>Micrococcales</taxon>
        <taxon>Intrasporangiaceae</taxon>
        <taxon>Terrabacter</taxon>
    </lineage>
</organism>
<keyword evidence="3" id="KW-1185">Reference proteome</keyword>
<evidence type="ECO:0000256" key="1">
    <source>
        <dbReference type="SAM" id="MobiDB-lite"/>
    </source>
</evidence>
<reference evidence="3" key="1">
    <citation type="journal article" date="2019" name="Int. J. Syst. Evol. Microbiol.">
        <title>The Global Catalogue of Microorganisms (GCM) 10K type strain sequencing project: providing services to taxonomists for standard genome sequencing and annotation.</title>
        <authorList>
            <consortium name="The Broad Institute Genomics Platform"/>
            <consortium name="The Broad Institute Genome Sequencing Center for Infectious Disease"/>
            <person name="Wu L."/>
            <person name="Ma J."/>
        </authorList>
    </citation>
    <scope>NUCLEOTIDE SEQUENCE [LARGE SCALE GENOMIC DNA]</scope>
    <source>
        <strain evidence="3">JCM 17125</strain>
    </source>
</reference>
<evidence type="ECO:0000313" key="2">
    <source>
        <dbReference type="EMBL" id="GAA3700898.1"/>
    </source>
</evidence>
<comment type="caution">
    <text evidence="2">The sequence shown here is derived from an EMBL/GenBank/DDBJ whole genome shotgun (WGS) entry which is preliminary data.</text>
</comment>
<feature type="region of interest" description="Disordered" evidence="1">
    <location>
        <begin position="1"/>
        <end position="36"/>
    </location>
</feature>
<dbReference type="Proteomes" id="UP001501468">
    <property type="component" value="Unassembled WGS sequence"/>
</dbReference>
<accession>A0ABP7D4U8</accession>
<dbReference type="RefSeq" id="WP_344944272.1">
    <property type="nucleotide sequence ID" value="NZ_BAABDC010000002.1"/>
</dbReference>
<sequence>MTASTSTDPAVTELGRGALPGRRAHSRTPVGGGDRIGAGSLVGGWAAPIQPSPVGQCAGVSGLANGIIGAGRGR</sequence>